<evidence type="ECO:0000259" key="3">
    <source>
        <dbReference type="Pfam" id="PF17747"/>
    </source>
</evidence>
<feature type="region of interest" description="Disordered" evidence="1">
    <location>
        <begin position="591"/>
        <end position="615"/>
    </location>
</feature>
<evidence type="ECO:0008006" key="5">
    <source>
        <dbReference type="Google" id="ProtNLM"/>
    </source>
</evidence>
<dbReference type="InterPro" id="IPR040768">
    <property type="entry name" value="Vid27_PH"/>
</dbReference>
<dbReference type="Pfam" id="PF17747">
    <property type="entry name" value="VID27_PH"/>
    <property type="match status" value="1"/>
</dbReference>
<feature type="region of interest" description="Disordered" evidence="1">
    <location>
        <begin position="478"/>
        <end position="499"/>
    </location>
</feature>
<dbReference type="InterPro" id="IPR011047">
    <property type="entry name" value="Quinoprotein_ADH-like_sf"/>
</dbReference>
<dbReference type="PANTHER" id="PTHR31913">
    <property type="entry name" value="VACUOLAR IMPORT AND DEGRADATION PROTEIN 27"/>
    <property type="match status" value="1"/>
</dbReference>
<evidence type="ECO:0000256" key="1">
    <source>
        <dbReference type="SAM" id="MobiDB-lite"/>
    </source>
</evidence>
<dbReference type="InterPro" id="IPR040458">
    <property type="entry name" value="Vid27"/>
</dbReference>
<feature type="domain" description="Vacuolar import/degradation Vid27 C-terminal" evidence="2">
    <location>
        <begin position="244"/>
        <end position="597"/>
    </location>
</feature>
<dbReference type="AlphaFoldDB" id="A0A7S4FDV0"/>
<dbReference type="Pfam" id="PF08553">
    <property type="entry name" value="VID27"/>
    <property type="match status" value="1"/>
</dbReference>
<gene>
    <name evidence="4" type="ORF">EGYM00163_LOCUS654</name>
</gene>
<sequence length="615" mass="68448">MSWLFGYGAKSKEEAGKNPEECTSSSTAAEARAKFVAQATGDLFKFYTSENESDCPSKFYLKQQNVVVAICKNEDGQGLSYMMKVFSPTEELILSQAVLPSMHLETHESTNSFVWDEVVADHQGRAMAQHWSIIFATNDEKPKFLFELRRAIFEATTQQPFVNVQEEDQSYVLAANDYGQSVDEALDPDVDFLAFDGLSIDETPQERRRRLESDMFYDAESGSEDDMVERITGASTKLEPRGEVNSLLVDSARHKKTFVVQGNSIGVFNRGHDDCMFDTEISNIQSLSGKAFTPSKMMLHNCDRQVVLLNNNDPKKMYPMDLETGKVVEEWTVDKHDAISVIHNAHSKKYGYEEETLVALAKNVAVGIDPRLSGSCKAIGNTQEYIQSKNPEFTCCATTAKGHLAVACAKGEIKLFTGVPGMPNPLNDKKTAPKTAKTVLPGFGDTVKALDITADGHWILATCASYLLMVNTQMPDENSTGFQDRLGKHKKRPRKLDLSPEDQLATGASKYTFTPASFNWGKGEMFIITSLGPYVIEWNFRRVQQGNLRAYTIKGTAANIISEQFLAVLPDEDGHEMPIVMAHPHDVTTMKRKSYGKDPSAPGLNLEFDRTEHRS</sequence>
<dbReference type="SUPFAM" id="SSF50998">
    <property type="entry name" value="Quinoprotein alcohol dehydrogenase-like"/>
    <property type="match status" value="1"/>
</dbReference>
<feature type="domain" description="Vid27 PH-like" evidence="3">
    <location>
        <begin position="57"/>
        <end position="154"/>
    </location>
</feature>
<organism evidence="4">
    <name type="scientific">Eutreptiella gymnastica</name>
    <dbReference type="NCBI Taxonomy" id="73025"/>
    <lineage>
        <taxon>Eukaryota</taxon>
        <taxon>Discoba</taxon>
        <taxon>Euglenozoa</taxon>
        <taxon>Euglenida</taxon>
        <taxon>Spirocuta</taxon>
        <taxon>Euglenophyceae</taxon>
        <taxon>Eutreptiales</taxon>
        <taxon>Eutreptiaceae</taxon>
        <taxon>Eutreptiella</taxon>
    </lineage>
</organism>
<dbReference type="InterPro" id="IPR013863">
    <property type="entry name" value="VID27_C"/>
</dbReference>
<evidence type="ECO:0000259" key="2">
    <source>
        <dbReference type="Pfam" id="PF08553"/>
    </source>
</evidence>
<protein>
    <recommendedName>
        <fullName evidence="5">Vacuolar import/degradation Vid27 C-terminal domain-containing protein</fullName>
    </recommendedName>
</protein>
<reference evidence="4" key="1">
    <citation type="submission" date="2021-01" db="EMBL/GenBank/DDBJ databases">
        <authorList>
            <person name="Corre E."/>
            <person name="Pelletier E."/>
            <person name="Niang G."/>
            <person name="Scheremetjew M."/>
            <person name="Finn R."/>
            <person name="Kale V."/>
            <person name="Holt S."/>
            <person name="Cochrane G."/>
            <person name="Meng A."/>
            <person name="Brown T."/>
            <person name="Cohen L."/>
        </authorList>
    </citation>
    <scope>NUCLEOTIDE SEQUENCE</scope>
    <source>
        <strain evidence="4">CCMP1594</strain>
    </source>
</reference>
<dbReference type="GO" id="GO:0005634">
    <property type="term" value="C:nucleus"/>
    <property type="evidence" value="ECO:0007669"/>
    <property type="project" value="TreeGrafter"/>
</dbReference>
<evidence type="ECO:0000313" key="4">
    <source>
        <dbReference type="EMBL" id="CAE0789541.1"/>
    </source>
</evidence>
<name>A0A7S4FDV0_9EUGL</name>
<dbReference type="GO" id="GO:0005737">
    <property type="term" value="C:cytoplasm"/>
    <property type="evidence" value="ECO:0007669"/>
    <property type="project" value="TreeGrafter"/>
</dbReference>
<accession>A0A7S4FDV0</accession>
<dbReference type="PANTHER" id="PTHR31913:SF0">
    <property type="entry name" value="VACUOLAR IMPORT AND DEGRADATION PROTEIN 27"/>
    <property type="match status" value="1"/>
</dbReference>
<dbReference type="EMBL" id="HBJA01002164">
    <property type="protein sequence ID" value="CAE0789541.1"/>
    <property type="molecule type" value="Transcribed_RNA"/>
</dbReference>
<proteinExistence type="predicted"/>